<feature type="transmembrane region" description="Helical" evidence="3">
    <location>
        <begin position="364"/>
        <end position="384"/>
    </location>
</feature>
<evidence type="ECO:0000256" key="1">
    <source>
        <dbReference type="ARBA" id="ARBA00004141"/>
    </source>
</evidence>
<comment type="subcellular location">
    <subcellularLocation>
        <location evidence="1">Membrane</location>
        <topology evidence="1">Multi-pass membrane protein</topology>
    </subcellularLocation>
</comment>
<keyword evidence="6" id="KW-1185">Reference proteome</keyword>
<evidence type="ECO:0000256" key="2">
    <source>
        <dbReference type="SAM" id="MobiDB-lite"/>
    </source>
</evidence>
<feature type="transmembrane region" description="Helical" evidence="3">
    <location>
        <begin position="332"/>
        <end position="352"/>
    </location>
</feature>
<sequence length="445" mass="48978">MPPPPNPNIDGGWGWAVVFSTFTVRFISHGMIYTFGIYYVEFRKYFGTTSGAASLVMSILVGMTNIVGPISSALVNKYSCRTVSLMGSAISCIGLLLSLAAPRIEYLYVTLGVITGFGFGLLYLPTITSVAMHFENKRATAMGISSSGSGVGSLVLAPLTEWLIDYYYYWKGAILITTGIIMHCFVLSLFYCEKAFFVRRNESVEDSRVEPESDSSPISSNSLESNKTKENVRNLRTDPGEKLRLYYSSSLSEQDLARTSMLPLEALCPNEEKKNKCLKLLKSLYKILGLPLLKDYVFLIFSLSRLLQYLGVMTPSVYLYDRALKLGIATNLQASFLISLIGVSNTLGKILFGIFADLTSWNVLYIYAICLLINGISTMMTSLITHYYSMAIYSFVFGLTFGATSNLTSIVLVELFGLKALTNSYGLVFLFTGLAITIGSPVPGE</sequence>
<comment type="caution">
    <text evidence="5">The sequence shown here is derived from an EMBL/GenBank/DDBJ whole genome shotgun (WGS) entry which is preliminary data.</text>
</comment>
<feature type="transmembrane region" description="Helical" evidence="3">
    <location>
        <begin position="425"/>
        <end position="442"/>
    </location>
</feature>
<organism evidence="5 6">
    <name type="scientific">Trichonephila clavata</name>
    <name type="common">Joro spider</name>
    <name type="synonym">Nephila clavata</name>
    <dbReference type="NCBI Taxonomy" id="2740835"/>
    <lineage>
        <taxon>Eukaryota</taxon>
        <taxon>Metazoa</taxon>
        <taxon>Ecdysozoa</taxon>
        <taxon>Arthropoda</taxon>
        <taxon>Chelicerata</taxon>
        <taxon>Arachnida</taxon>
        <taxon>Araneae</taxon>
        <taxon>Araneomorphae</taxon>
        <taxon>Entelegynae</taxon>
        <taxon>Araneoidea</taxon>
        <taxon>Nephilidae</taxon>
        <taxon>Trichonephila</taxon>
    </lineage>
</organism>
<evidence type="ECO:0000313" key="5">
    <source>
        <dbReference type="EMBL" id="GFR19259.1"/>
    </source>
</evidence>
<dbReference type="GO" id="GO:0008028">
    <property type="term" value="F:monocarboxylic acid transmembrane transporter activity"/>
    <property type="evidence" value="ECO:0007669"/>
    <property type="project" value="TreeGrafter"/>
</dbReference>
<evidence type="ECO:0000313" key="6">
    <source>
        <dbReference type="Proteomes" id="UP000887116"/>
    </source>
</evidence>
<protein>
    <submittedName>
        <fullName evidence="5">Monocarboxylate transporter 12</fullName>
    </submittedName>
</protein>
<feature type="region of interest" description="Disordered" evidence="2">
    <location>
        <begin position="208"/>
        <end position="232"/>
    </location>
</feature>
<feature type="compositionally biased region" description="Low complexity" evidence="2">
    <location>
        <begin position="214"/>
        <end position="225"/>
    </location>
</feature>
<dbReference type="InterPro" id="IPR050327">
    <property type="entry name" value="Proton-linked_MCT"/>
</dbReference>
<feature type="transmembrane region" description="Helical" evidence="3">
    <location>
        <begin position="106"/>
        <end position="127"/>
    </location>
</feature>
<reference evidence="5" key="1">
    <citation type="submission" date="2020-07" db="EMBL/GenBank/DDBJ databases">
        <title>Multicomponent nature underlies the extraordinary mechanical properties of spider dragline silk.</title>
        <authorList>
            <person name="Kono N."/>
            <person name="Nakamura H."/>
            <person name="Mori M."/>
            <person name="Yoshida Y."/>
            <person name="Ohtoshi R."/>
            <person name="Malay A.D."/>
            <person name="Moran D.A.P."/>
            <person name="Tomita M."/>
            <person name="Numata K."/>
            <person name="Arakawa K."/>
        </authorList>
    </citation>
    <scope>NUCLEOTIDE SEQUENCE</scope>
</reference>
<evidence type="ECO:0000259" key="4">
    <source>
        <dbReference type="PROSITE" id="PS50850"/>
    </source>
</evidence>
<dbReference type="Proteomes" id="UP000887116">
    <property type="component" value="Unassembled WGS sequence"/>
</dbReference>
<feature type="transmembrane region" description="Helical" evidence="3">
    <location>
        <begin position="296"/>
        <end position="320"/>
    </location>
</feature>
<dbReference type="InterPro" id="IPR020846">
    <property type="entry name" value="MFS_dom"/>
</dbReference>
<proteinExistence type="predicted"/>
<dbReference type="OrthoDB" id="2213137at2759"/>
<dbReference type="InterPro" id="IPR036259">
    <property type="entry name" value="MFS_trans_sf"/>
</dbReference>
<dbReference type="GO" id="GO:0016020">
    <property type="term" value="C:membrane"/>
    <property type="evidence" value="ECO:0007669"/>
    <property type="project" value="UniProtKB-SubCell"/>
</dbReference>
<dbReference type="AlphaFoldDB" id="A0A8X6H9I1"/>
<feature type="transmembrane region" description="Helical" evidence="3">
    <location>
        <begin position="390"/>
        <end position="413"/>
    </location>
</feature>
<accession>A0A8X6H9I1</accession>
<feature type="transmembrane region" description="Helical" evidence="3">
    <location>
        <begin position="52"/>
        <end position="75"/>
    </location>
</feature>
<dbReference type="PANTHER" id="PTHR11360:SF284">
    <property type="entry name" value="EG:103B4.3 PROTEIN-RELATED"/>
    <property type="match status" value="1"/>
</dbReference>
<feature type="domain" description="Major facilitator superfamily (MFS) profile" evidence="4">
    <location>
        <begin position="17"/>
        <end position="445"/>
    </location>
</feature>
<evidence type="ECO:0000256" key="3">
    <source>
        <dbReference type="SAM" id="Phobius"/>
    </source>
</evidence>
<dbReference type="SUPFAM" id="SSF103473">
    <property type="entry name" value="MFS general substrate transporter"/>
    <property type="match status" value="1"/>
</dbReference>
<dbReference type="Gene3D" id="1.20.1250.20">
    <property type="entry name" value="MFS general substrate transporter like domains"/>
    <property type="match status" value="2"/>
</dbReference>
<dbReference type="EMBL" id="BMAO01027723">
    <property type="protein sequence ID" value="GFR19259.1"/>
    <property type="molecule type" value="Genomic_DNA"/>
</dbReference>
<name>A0A8X6H9I1_TRICU</name>
<keyword evidence="3" id="KW-0472">Membrane</keyword>
<feature type="transmembrane region" description="Helical" evidence="3">
    <location>
        <begin position="169"/>
        <end position="192"/>
    </location>
</feature>
<dbReference type="PANTHER" id="PTHR11360">
    <property type="entry name" value="MONOCARBOXYLATE TRANSPORTER"/>
    <property type="match status" value="1"/>
</dbReference>
<feature type="transmembrane region" description="Helical" evidence="3">
    <location>
        <begin position="12"/>
        <end position="40"/>
    </location>
</feature>
<keyword evidence="3" id="KW-0812">Transmembrane</keyword>
<dbReference type="Pfam" id="PF07690">
    <property type="entry name" value="MFS_1"/>
    <property type="match status" value="1"/>
</dbReference>
<dbReference type="PROSITE" id="PS50850">
    <property type="entry name" value="MFS"/>
    <property type="match status" value="1"/>
</dbReference>
<dbReference type="InterPro" id="IPR011701">
    <property type="entry name" value="MFS"/>
</dbReference>
<keyword evidence="3" id="KW-1133">Transmembrane helix</keyword>
<feature type="transmembrane region" description="Helical" evidence="3">
    <location>
        <begin position="82"/>
        <end position="100"/>
    </location>
</feature>
<dbReference type="CDD" id="cd17352">
    <property type="entry name" value="MFS_MCT_SLC16"/>
    <property type="match status" value="1"/>
</dbReference>
<gene>
    <name evidence="5" type="primary">slc16a12</name>
    <name evidence="5" type="ORF">TNCT_608661</name>
</gene>